<proteinExistence type="predicted"/>
<name>A0A432GPW1_9DELT</name>
<organism evidence="1 2">
    <name type="scientific">SAR324 cluster bacterium</name>
    <dbReference type="NCBI Taxonomy" id="2024889"/>
    <lineage>
        <taxon>Bacteria</taxon>
        <taxon>Deltaproteobacteria</taxon>
        <taxon>SAR324 cluster</taxon>
    </lineage>
</organism>
<evidence type="ECO:0000313" key="1">
    <source>
        <dbReference type="EMBL" id="RTZ85586.1"/>
    </source>
</evidence>
<dbReference type="AlphaFoldDB" id="A0A432GPW1"/>
<sequence length="389" mass="44125">MMQLQVIRQDKSKHPFMRGMLAHKLMQRGLSFDQAYQISKDAKSYFQEKTEVTSDSLMQSVDELIVARYGKELLRTLISELFPSGKQICVFRRNATSPFSKGLLTQSITAAGIKPEEAYKIAFDLEADLIKKDILRISKKKLFEEVFSTIKKKYSPHLAGLYKLASRIDELDRPVIIYLAGASGTGKSVMSTFLAGRLGINKITGTDTIREIMRLVFKRDLLPSLHNSSSQAGAGMPKTLDKNARLISGFCLQSQQVSVGVKAVVDRAIKERTSMIVEGIHLLPIMEHAIKEGTKRAYHIPITLSLMNEKHHKDRFFERGKGNELRKKEPYLRSFENIRTIHKFFNLESEKDEIEVVDNEDFDETTNTLIQLIINTLQVQVNSTLPSKS</sequence>
<protein>
    <recommendedName>
        <fullName evidence="3">ATP-cone domain-containing protein</fullName>
    </recommendedName>
</protein>
<dbReference type="SUPFAM" id="SSF52540">
    <property type="entry name" value="P-loop containing nucleoside triphosphate hydrolases"/>
    <property type="match status" value="1"/>
</dbReference>
<dbReference type="Proteomes" id="UP000287719">
    <property type="component" value="Unassembled WGS sequence"/>
</dbReference>
<dbReference type="PANTHER" id="PTHR33477:SF3">
    <property type="entry name" value="P-LOOP NTPASE DOMAIN-CONTAINING PROTEIN LPA1 HOMOLOG 1"/>
    <property type="match status" value="1"/>
</dbReference>
<accession>A0A432GPW1</accession>
<dbReference type="InterPro" id="IPR027417">
    <property type="entry name" value="P-loop_NTPase"/>
</dbReference>
<reference evidence="1 2" key="1">
    <citation type="submission" date="2018-06" db="EMBL/GenBank/DDBJ databases">
        <title>Combined omics and stable isotope probing to characterize newly discovered Mariana Back-Arc vent microbial communities.</title>
        <authorList>
            <person name="Trembath-Reichert E."/>
            <person name="Huber J.A."/>
        </authorList>
    </citation>
    <scope>NUCLEOTIDE SEQUENCE [LARGE SCALE GENOMIC DNA]</scope>
    <source>
        <strain evidence="1">MAG 54</strain>
    </source>
</reference>
<gene>
    <name evidence="1" type="ORF">DSY95_04610</name>
</gene>
<dbReference type="Gene3D" id="3.40.50.300">
    <property type="entry name" value="P-loop containing nucleotide triphosphate hydrolases"/>
    <property type="match status" value="1"/>
</dbReference>
<evidence type="ECO:0008006" key="3">
    <source>
        <dbReference type="Google" id="ProtNLM"/>
    </source>
</evidence>
<evidence type="ECO:0000313" key="2">
    <source>
        <dbReference type="Proteomes" id="UP000287719"/>
    </source>
</evidence>
<dbReference type="PANTHER" id="PTHR33477">
    <property type="entry name" value="P-LOOP NTPASE DOMAIN-CONTAINING PROTEIN LPA1 HOMOLOG 1"/>
    <property type="match status" value="1"/>
</dbReference>
<dbReference type="EMBL" id="QNZJ01000206">
    <property type="protein sequence ID" value="RTZ85586.1"/>
    <property type="molecule type" value="Genomic_DNA"/>
</dbReference>
<comment type="caution">
    <text evidence="1">The sequence shown here is derived from an EMBL/GenBank/DDBJ whole genome shotgun (WGS) entry which is preliminary data.</text>
</comment>